<protein>
    <submittedName>
        <fullName evidence="2">Uncharacterized protein</fullName>
    </submittedName>
</protein>
<feature type="compositionally biased region" description="Basic and acidic residues" evidence="1">
    <location>
        <begin position="249"/>
        <end position="265"/>
    </location>
</feature>
<evidence type="ECO:0000313" key="3">
    <source>
        <dbReference type="Proteomes" id="UP000291343"/>
    </source>
</evidence>
<feature type="compositionally biased region" description="Basic and acidic residues" evidence="1">
    <location>
        <begin position="188"/>
        <end position="198"/>
    </location>
</feature>
<gene>
    <name evidence="2" type="ORF">LSTR_LSTR002839</name>
</gene>
<dbReference type="AlphaFoldDB" id="A0A482XHL0"/>
<dbReference type="InParanoid" id="A0A482XHL0"/>
<feature type="compositionally biased region" description="Low complexity" evidence="1">
    <location>
        <begin position="278"/>
        <end position="294"/>
    </location>
</feature>
<evidence type="ECO:0000313" key="2">
    <source>
        <dbReference type="EMBL" id="RZF45396.1"/>
    </source>
</evidence>
<name>A0A482XHL0_LAOST</name>
<proteinExistence type="predicted"/>
<comment type="caution">
    <text evidence="2">The sequence shown here is derived from an EMBL/GenBank/DDBJ whole genome shotgun (WGS) entry which is preliminary data.</text>
</comment>
<accession>A0A482XHL0</accession>
<feature type="compositionally biased region" description="Low complexity" evidence="1">
    <location>
        <begin position="112"/>
        <end position="135"/>
    </location>
</feature>
<feature type="region of interest" description="Disordered" evidence="1">
    <location>
        <begin position="80"/>
        <end position="420"/>
    </location>
</feature>
<dbReference type="OrthoDB" id="449052at2759"/>
<feature type="compositionally biased region" description="Basic and acidic residues" evidence="1">
    <location>
        <begin position="93"/>
        <end position="107"/>
    </location>
</feature>
<organism evidence="2 3">
    <name type="scientific">Laodelphax striatellus</name>
    <name type="common">Small brown planthopper</name>
    <name type="synonym">Delphax striatella</name>
    <dbReference type="NCBI Taxonomy" id="195883"/>
    <lineage>
        <taxon>Eukaryota</taxon>
        <taxon>Metazoa</taxon>
        <taxon>Ecdysozoa</taxon>
        <taxon>Arthropoda</taxon>
        <taxon>Hexapoda</taxon>
        <taxon>Insecta</taxon>
        <taxon>Pterygota</taxon>
        <taxon>Neoptera</taxon>
        <taxon>Paraneoptera</taxon>
        <taxon>Hemiptera</taxon>
        <taxon>Auchenorrhyncha</taxon>
        <taxon>Fulgoroidea</taxon>
        <taxon>Delphacidae</taxon>
        <taxon>Criomorphinae</taxon>
        <taxon>Laodelphax</taxon>
    </lineage>
</organism>
<feature type="compositionally biased region" description="Acidic residues" evidence="1">
    <location>
        <begin position="14"/>
        <end position="26"/>
    </location>
</feature>
<feature type="compositionally biased region" description="Gly residues" evidence="1">
    <location>
        <begin position="351"/>
        <end position="363"/>
    </location>
</feature>
<feature type="region of interest" description="Disordered" evidence="1">
    <location>
        <begin position="1"/>
        <end position="26"/>
    </location>
</feature>
<dbReference type="STRING" id="195883.A0A482XHL0"/>
<sequence>MSSAEPKSGSGGEGVEEEEEEEEDFDDLVNAINYNTITSLAALRDILGKDSRTSADDTNWFQHYFLHHVNRLPSRSQYAGRRLSECPEEDETKADADAAPKKDDAAPDGRNSASSSSSSASSPTPPATTSQPTTPKRTASLTPPTSPRILSRGTSPHLDKRFFDTSLVEMKSQASSSSTIDYDSNDEVWVRRTDADIARRKRELGSQPLPTSAPEEPNMAEREESYRPRAGTWSISSRHHPHPPPTKQDSSREKERAKEKRRGSGDDVLANSPRRHTPTTPTPTGSTSSSNSGGLLDAFRPRSKSDASRSHRKPTTLIAQMKNAVQNSLMSPSSGSHRNSSSTSSDHHGGGSDAVGGGGGGRPRAGSDSSSGSTASRGPVSKVIDLFRHRSHSAVSAEDKRKARAAALHNQQVAAHSLGT</sequence>
<dbReference type="Proteomes" id="UP000291343">
    <property type="component" value="Unassembled WGS sequence"/>
</dbReference>
<evidence type="ECO:0000256" key="1">
    <source>
        <dbReference type="SAM" id="MobiDB-lite"/>
    </source>
</evidence>
<reference evidence="2 3" key="1">
    <citation type="journal article" date="2017" name="Gigascience">
        <title>Genome sequence of the small brown planthopper, Laodelphax striatellus.</title>
        <authorList>
            <person name="Zhu J."/>
            <person name="Jiang F."/>
            <person name="Wang X."/>
            <person name="Yang P."/>
            <person name="Bao Y."/>
            <person name="Zhao W."/>
            <person name="Wang W."/>
            <person name="Lu H."/>
            <person name="Wang Q."/>
            <person name="Cui N."/>
            <person name="Li J."/>
            <person name="Chen X."/>
            <person name="Luo L."/>
            <person name="Yu J."/>
            <person name="Kang L."/>
            <person name="Cui F."/>
        </authorList>
    </citation>
    <scope>NUCLEOTIDE SEQUENCE [LARGE SCALE GENOMIC DNA]</scope>
    <source>
        <strain evidence="2">Lst14</strain>
    </source>
</reference>
<feature type="compositionally biased region" description="Low complexity" evidence="1">
    <location>
        <begin position="364"/>
        <end position="381"/>
    </location>
</feature>
<dbReference type="EMBL" id="QKKF02009244">
    <property type="protein sequence ID" value="RZF45396.1"/>
    <property type="molecule type" value="Genomic_DNA"/>
</dbReference>
<keyword evidence="3" id="KW-1185">Reference proteome</keyword>
<feature type="compositionally biased region" description="Polar residues" evidence="1">
    <location>
        <begin position="409"/>
        <end position="420"/>
    </location>
</feature>
<feature type="compositionally biased region" description="Basic and acidic residues" evidence="1">
    <location>
        <begin position="299"/>
        <end position="309"/>
    </location>
</feature>
<feature type="compositionally biased region" description="Polar residues" evidence="1">
    <location>
        <begin position="172"/>
        <end position="182"/>
    </location>
</feature>
<feature type="compositionally biased region" description="Low complexity" evidence="1">
    <location>
        <begin position="331"/>
        <end position="344"/>
    </location>
</feature>